<dbReference type="PANTHER" id="PTHR31303">
    <property type="entry name" value="CTP-DEPENDENT DIACYLGLYCEROL KINASE 1"/>
    <property type="match status" value="1"/>
</dbReference>
<evidence type="ECO:0000256" key="2">
    <source>
        <dbReference type="SAM" id="Phobius"/>
    </source>
</evidence>
<feature type="transmembrane region" description="Helical" evidence="2">
    <location>
        <begin position="348"/>
        <end position="368"/>
    </location>
</feature>
<feature type="compositionally biased region" description="Polar residues" evidence="1">
    <location>
        <begin position="74"/>
        <end position="88"/>
    </location>
</feature>
<dbReference type="VEuPathDB" id="FungiDB:A1O9_01926"/>
<evidence type="ECO:0000313" key="4">
    <source>
        <dbReference type="Proteomes" id="UP000027920"/>
    </source>
</evidence>
<sequence>MSYPYPIPATPRVISPSPTPSEASDRQDSYFAPVTRSAAKSQRQKSPHQEPIHEERDGSGSDSSLEKRARTRSRSPILSQAVQMNGTTSKRRRMSGLTSKNPVTKSEPLTNGAALVPQSNGHLSPYDRVKKSWREFSRSPSPLGLIPLHRHYRTLIHKHEIPRKVLHVSIGFFTLRFYTHGIQATAITPWLLGALAIIGPTDILRHHSDRFNRFYIRVLGALMRETEVEGYNGVIWYLVGAVIALQFYPKDIGVMSILLLSWCDTAASTFGRLYGRYTIRLRRGKSLAGSLAAFATGALVAAFFWGWLAPRTGPFPDDPVNGFMFQNRLSLPSQAKVFLGWEANQGMIVGNLALTIMSLCTGLIASLSELIDMWGWDDNLTIPLLSSAGLWAFLRVFG</sequence>
<dbReference type="InterPro" id="IPR037997">
    <property type="entry name" value="Dgk1-like"/>
</dbReference>
<proteinExistence type="predicted"/>
<dbReference type="GO" id="GO:0006654">
    <property type="term" value="P:phosphatidic acid biosynthetic process"/>
    <property type="evidence" value="ECO:0007669"/>
    <property type="project" value="TreeGrafter"/>
</dbReference>
<feature type="transmembrane region" description="Helical" evidence="2">
    <location>
        <begin position="254"/>
        <end position="275"/>
    </location>
</feature>
<dbReference type="AlphaFoldDB" id="A0A072PKG9"/>
<keyword evidence="2" id="KW-0812">Transmembrane</keyword>
<dbReference type="HOGENOM" id="CLU_031477_2_0_1"/>
<dbReference type="EMBL" id="AMGV01000002">
    <property type="protein sequence ID" value="KEF60366.1"/>
    <property type="molecule type" value="Genomic_DNA"/>
</dbReference>
<feature type="transmembrane region" description="Helical" evidence="2">
    <location>
        <begin position="230"/>
        <end position="248"/>
    </location>
</feature>
<dbReference type="GO" id="GO:0016779">
    <property type="term" value="F:nucleotidyltransferase activity"/>
    <property type="evidence" value="ECO:0007669"/>
    <property type="project" value="UniProtKB-KW"/>
</dbReference>
<keyword evidence="3" id="KW-0548">Nucleotidyltransferase</keyword>
<reference evidence="3 4" key="1">
    <citation type="submission" date="2013-03" db="EMBL/GenBank/DDBJ databases">
        <title>The Genome Sequence of Exophiala aquamarina CBS 119918.</title>
        <authorList>
            <consortium name="The Broad Institute Genomics Platform"/>
            <person name="Cuomo C."/>
            <person name="de Hoog S."/>
            <person name="Gorbushina A."/>
            <person name="Walker B."/>
            <person name="Young S.K."/>
            <person name="Zeng Q."/>
            <person name="Gargeya S."/>
            <person name="Fitzgerald M."/>
            <person name="Haas B."/>
            <person name="Abouelleil A."/>
            <person name="Allen A.W."/>
            <person name="Alvarado L."/>
            <person name="Arachchi H.M."/>
            <person name="Berlin A.M."/>
            <person name="Chapman S.B."/>
            <person name="Gainer-Dewar J."/>
            <person name="Goldberg J."/>
            <person name="Griggs A."/>
            <person name="Gujja S."/>
            <person name="Hansen M."/>
            <person name="Howarth C."/>
            <person name="Imamovic A."/>
            <person name="Ireland A."/>
            <person name="Larimer J."/>
            <person name="McCowan C."/>
            <person name="Murphy C."/>
            <person name="Pearson M."/>
            <person name="Poon T.W."/>
            <person name="Priest M."/>
            <person name="Roberts A."/>
            <person name="Saif S."/>
            <person name="Shea T."/>
            <person name="Sisk P."/>
            <person name="Sykes S."/>
            <person name="Wortman J."/>
            <person name="Nusbaum C."/>
            <person name="Birren B."/>
        </authorList>
    </citation>
    <scope>NUCLEOTIDE SEQUENCE [LARGE SCALE GENOMIC DNA]</scope>
    <source>
        <strain evidence="3 4">CBS 119918</strain>
    </source>
</reference>
<organism evidence="3 4">
    <name type="scientific">Exophiala aquamarina CBS 119918</name>
    <dbReference type="NCBI Taxonomy" id="1182545"/>
    <lineage>
        <taxon>Eukaryota</taxon>
        <taxon>Fungi</taxon>
        <taxon>Dikarya</taxon>
        <taxon>Ascomycota</taxon>
        <taxon>Pezizomycotina</taxon>
        <taxon>Eurotiomycetes</taxon>
        <taxon>Chaetothyriomycetidae</taxon>
        <taxon>Chaetothyriales</taxon>
        <taxon>Herpotrichiellaceae</taxon>
        <taxon>Exophiala</taxon>
    </lineage>
</organism>
<dbReference type="PANTHER" id="PTHR31303:SF1">
    <property type="entry name" value="CTP-DEPENDENT DIACYLGLYCEROL KINASE 1"/>
    <property type="match status" value="1"/>
</dbReference>
<dbReference type="GeneID" id="25276872"/>
<feature type="transmembrane region" description="Helical" evidence="2">
    <location>
        <begin position="287"/>
        <end position="308"/>
    </location>
</feature>
<evidence type="ECO:0000256" key="1">
    <source>
        <dbReference type="SAM" id="MobiDB-lite"/>
    </source>
</evidence>
<keyword evidence="4" id="KW-1185">Reference proteome</keyword>
<name>A0A072PKG9_9EURO</name>
<dbReference type="STRING" id="1182545.A0A072PKG9"/>
<comment type="caution">
    <text evidence="3">The sequence shown here is derived from an EMBL/GenBank/DDBJ whole genome shotgun (WGS) entry which is preliminary data.</text>
</comment>
<keyword evidence="2" id="KW-1133">Transmembrane helix</keyword>
<feature type="compositionally biased region" description="Basic and acidic residues" evidence="1">
    <location>
        <begin position="47"/>
        <end position="68"/>
    </location>
</feature>
<feature type="compositionally biased region" description="Polar residues" evidence="1">
    <location>
        <begin position="96"/>
        <end position="109"/>
    </location>
</feature>
<dbReference type="GO" id="GO:0005789">
    <property type="term" value="C:endoplasmic reticulum membrane"/>
    <property type="evidence" value="ECO:0007669"/>
    <property type="project" value="TreeGrafter"/>
</dbReference>
<keyword evidence="3" id="KW-0808">Transferase</keyword>
<dbReference type="RefSeq" id="XP_013262956.1">
    <property type="nucleotide sequence ID" value="XM_013407502.1"/>
</dbReference>
<feature type="region of interest" description="Disordered" evidence="1">
    <location>
        <begin position="1"/>
        <end position="121"/>
    </location>
</feature>
<keyword evidence="2" id="KW-0472">Membrane</keyword>
<evidence type="ECO:0000313" key="3">
    <source>
        <dbReference type="EMBL" id="KEF60366.1"/>
    </source>
</evidence>
<dbReference type="Proteomes" id="UP000027920">
    <property type="component" value="Unassembled WGS sequence"/>
</dbReference>
<gene>
    <name evidence="3" type="ORF">A1O9_01926</name>
</gene>
<dbReference type="OrthoDB" id="5673at2759"/>
<accession>A0A072PKG9</accession>
<dbReference type="GO" id="GO:0004143">
    <property type="term" value="F:ATP-dependent diacylglycerol kinase activity"/>
    <property type="evidence" value="ECO:0007669"/>
    <property type="project" value="InterPro"/>
</dbReference>
<protein>
    <submittedName>
        <fullName evidence="3">Phosphatidate cytidylyltransferase</fullName>
    </submittedName>
</protein>